<dbReference type="Proteomes" id="UP000319817">
    <property type="component" value="Chromosome"/>
</dbReference>
<reference evidence="1 2" key="1">
    <citation type="submission" date="2019-02" db="EMBL/GenBank/DDBJ databases">
        <title>Deep-cultivation of Planctomycetes and their phenomic and genomic characterization uncovers novel biology.</title>
        <authorList>
            <person name="Wiegand S."/>
            <person name="Jogler M."/>
            <person name="Boedeker C."/>
            <person name="Pinto D."/>
            <person name="Vollmers J."/>
            <person name="Rivas-Marin E."/>
            <person name="Kohn T."/>
            <person name="Peeters S.H."/>
            <person name="Heuer A."/>
            <person name="Rast P."/>
            <person name="Oberbeckmann S."/>
            <person name="Bunk B."/>
            <person name="Jeske O."/>
            <person name="Meyerdierks A."/>
            <person name="Storesund J.E."/>
            <person name="Kallscheuer N."/>
            <person name="Luecker S."/>
            <person name="Lage O.M."/>
            <person name="Pohl T."/>
            <person name="Merkel B.J."/>
            <person name="Hornburger P."/>
            <person name="Mueller R.-W."/>
            <person name="Bruemmer F."/>
            <person name="Labrenz M."/>
            <person name="Spormann A.M."/>
            <person name="Op den Camp H."/>
            <person name="Overmann J."/>
            <person name="Amann R."/>
            <person name="Jetten M.S.M."/>
            <person name="Mascher T."/>
            <person name="Medema M.H."/>
            <person name="Devos D.P."/>
            <person name="Kaster A.-K."/>
            <person name="Ovreas L."/>
            <person name="Rohde M."/>
            <person name="Galperin M.Y."/>
            <person name="Jogler C."/>
        </authorList>
    </citation>
    <scope>NUCLEOTIDE SEQUENCE [LARGE SCALE GENOMIC DNA]</scope>
    <source>
        <strain evidence="1 2">K23_9</strain>
    </source>
</reference>
<protein>
    <submittedName>
        <fullName evidence="1">Uncharacterized protein</fullName>
    </submittedName>
</protein>
<name>A0A517P1I7_9BACT</name>
<evidence type="ECO:0000313" key="1">
    <source>
        <dbReference type="EMBL" id="QDT13244.1"/>
    </source>
</evidence>
<evidence type="ECO:0000313" key="2">
    <source>
        <dbReference type="Proteomes" id="UP000319817"/>
    </source>
</evidence>
<keyword evidence="2" id="KW-1185">Reference proteome</keyword>
<accession>A0A517P1I7</accession>
<dbReference type="AlphaFoldDB" id="A0A517P1I7"/>
<gene>
    <name evidence="1" type="ORF">K239x_52610</name>
</gene>
<sequence length="75" mass="8453">MIPVMIMPLLTVERPGNPRQIPCWDRFSRLKQQVSEARALVAFSQRLVDPTHHLGAPTGCFHQTLGRSDREAAIC</sequence>
<organism evidence="1 2">
    <name type="scientific">Stieleria marina</name>
    <dbReference type="NCBI Taxonomy" id="1930275"/>
    <lineage>
        <taxon>Bacteria</taxon>
        <taxon>Pseudomonadati</taxon>
        <taxon>Planctomycetota</taxon>
        <taxon>Planctomycetia</taxon>
        <taxon>Pirellulales</taxon>
        <taxon>Pirellulaceae</taxon>
        <taxon>Stieleria</taxon>
    </lineage>
</organism>
<dbReference type="EMBL" id="CP036526">
    <property type="protein sequence ID" value="QDT13244.1"/>
    <property type="molecule type" value="Genomic_DNA"/>
</dbReference>
<proteinExistence type="predicted"/>